<sequence>MQQREEPKPQQSLHVKDLRDAAATSSRNLTSFVSANESGIKNCFNRPFSAYSGRDSWGGARLPHGQKPTDTKTTHQSFTF</sequence>
<name>B9S7D6_RICCO</name>
<keyword evidence="3" id="KW-1185">Reference proteome</keyword>
<proteinExistence type="predicted"/>
<evidence type="ECO:0000313" key="3">
    <source>
        <dbReference type="Proteomes" id="UP000008311"/>
    </source>
</evidence>
<evidence type="ECO:0000313" key="2">
    <source>
        <dbReference type="EMBL" id="EEF40541.1"/>
    </source>
</evidence>
<reference evidence="3" key="1">
    <citation type="journal article" date="2010" name="Nat. Biotechnol.">
        <title>Draft genome sequence of the oilseed species Ricinus communis.</title>
        <authorList>
            <person name="Chan A.P."/>
            <person name="Crabtree J."/>
            <person name="Zhao Q."/>
            <person name="Lorenzi H."/>
            <person name="Orvis J."/>
            <person name="Puiu D."/>
            <person name="Melake-Berhan A."/>
            <person name="Jones K.M."/>
            <person name="Redman J."/>
            <person name="Chen G."/>
            <person name="Cahoon E.B."/>
            <person name="Gedil M."/>
            <person name="Stanke M."/>
            <person name="Haas B.J."/>
            <person name="Wortman J.R."/>
            <person name="Fraser-Liggett C.M."/>
            <person name="Ravel J."/>
            <person name="Rabinowicz P.D."/>
        </authorList>
    </citation>
    <scope>NUCLEOTIDE SEQUENCE [LARGE SCALE GENOMIC DNA]</scope>
    <source>
        <strain evidence="3">cv. Hale</strain>
    </source>
</reference>
<feature type="compositionally biased region" description="Basic and acidic residues" evidence="1">
    <location>
        <begin position="1"/>
        <end position="20"/>
    </location>
</feature>
<protein>
    <submittedName>
        <fullName evidence="2">Uncharacterized protein</fullName>
    </submittedName>
</protein>
<feature type="region of interest" description="Disordered" evidence="1">
    <location>
        <begin position="54"/>
        <end position="80"/>
    </location>
</feature>
<dbReference type="AlphaFoldDB" id="B9S7D6"/>
<accession>B9S7D6</accession>
<dbReference type="Proteomes" id="UP000008311">
    <property type="component" value="Unassembled WGS sequence"/>
</dbReference>
<dbReference type="EMBL" id="EQ973884">
    <property type="protein sequence ID" value="EEF40541.1"/>
    <property type="molecule type" value="Genomic_DNA"/>
</dbReference>
<dbReference type="InParanoid" id="B9S7D6"/>
<evidence type="ECO:0000256" key="1">
    <source>
        <dbReference type="SAM" id="MobiDB-lite"/>
    </source>
</evidence>
<feature type="region of interest" description="Disordered" evidence="1">
    <location>
        <begin position="1"/>
        <end position="21"/>
    </location>
</feature>
<organism evidence="2 3">
    <name type="scientific">Ricinus communis</name>
    <name type="common">Castor bean</name>
    <dbReference type="NCBI Taxonomy" id="3988"/>
    <lineage>
        <taxon>Eukaryota</taxon>
        <taxon>Viridiplantae</taxon>
        <taxon>Streptophyta</taxon>
        <taxon>Embryophyta</taxon>
        <taxon>Tracheophyta</taxon>
        <taxon>Spermatophyta</taxon>
        <taxon>Magnoliopsida</taxon>
        <taxon>eudicotyledons</taxon>
        <taxon>Gunneridae</taxon>
        <taxon>Pentapetalae</taxon>
        <taxon>rosids</taxon>
        <taxon>fabids</taxon>
        <taxon>Malpighiales</taxon>
        <taxon>Euphorbiaceae</taxon>
        <taxon>Acalyphoideae</taxon>
        <taxon>Acalypheae</taxon>
        <taxon>Ricinus</taxon>
    </lineage>
</organism>
<gene>
    <name evidence="2" type="ORF">RCOM_0777810</name>
</gene>